<dbReference type="PANTHER" id="PTHR48111">
    <property type="entry name" value="REGULATOR OF RPOS"/>
    <property type="match status" value="1"/>
</dbReference>
<keyword evidence="1" id="KW-0597">Phosphoprotein</keyword>
<comment type="caution">
    <text evidence="8">The sequence shown here is derived from an EMBL/GenBank/DDBJ whole genome shotgun (WGS) entry which is preliminary data.</text>
</comment>
<evidence type="ECO:0000256" key="1">
    <source>
        <dbReference type="ARBA" id="ARBA00022553"/>
    </source>
</evidence>
<accession>A0ABY0IJA7</accession>
<dbReference type="EMBL" id="QDKL01000001">
    <property type="protein sequence ID" value="RZF22707.1"/>
    <property type="molecule type" value="Genomic_DNA"/>
</dbReference>
<feature type="domain" description="Response regulatory" evidence="6">
    <location>
        <begin position="1"/>
        <end position="59"/>
    </location>
</feature>
<dbReference type="InterPro" id="IPR011006">
    <property type="entry name" value="CheY-like_superfamily"/>
</dbReference>
<dbReference type="PROSITE" id="PS51755">
    <property type="entry name" value="OMPR_PHOB"/>
    <property type="match status" value="1"/>
</dbReference>
<evidence type="ECO:0000256" key="4">
    <source>
        <dbReference type="PROSITE-ProRule" id="PRU00169"/>
    </source>
</evidence>
<evidence type="ECO:0000313" key="8">
    <source>
        <dbReference type="EMBL" id="RZF22707.1"/>
    </source>
</evidence>
<reference evidence="9" key="1">
    <citation type="journal article" date="2019" name="Int. J. Syst. Evol. Microbiol.">
        <title>Halobacteriovorax valvorus sp. nov., a novel prokaryotic predator isolated from coastal seawater of China.</title>
        <authorList>
            <person name="Chen M.-X."/>
        </authorList>
    </citation>
    <scope>NUCLEOTIDE SEQUENCE [LARGE SCALE GENOMIC DNA]</scope>
    <source>
        <strain evidence="9">BL9</strain>
    </source>
</reference>
<evidence type="ECO:0000256" key="5">
    <source>
        <dbReference type="PROSITE-ProRule" id="PRU01091"/>
    </source>
</evidence>
<keyword evidence="2" id="KW-0902">Two-component regulatory system</keyword>
<evidence type="ECO:0000259" key="7">
    <source>
        <dbReference type="PROSITE" id="PS51755"/>
    </source>
</evidence>
<organism evidence="8 9">
    <name type="scientific">Halobacteriovorax vibrionivorans</name>
    <dbReference type="NCBI Taxonomy" id="2152716"/>
    <lineage>
        <taxon>Bacteria</taxon>
        <taxon>Pseudomonadati</taxon>
        <taxon>Bdellovibrionota</taxon>
        <taxon>Bacteriovoracia</taxon>
        <taxon>Bacteriovoracales</taxon>
        <taxon>Halobacteriovoraceae</taxon>
        <taxon>Halobacteriovorax</taxon>
    </lineage>
</organism>
<dbReference type="Gene3D" id="1.10.10.10">
    <property type="entry name" value="Winged helix-like DNA-binding domain superfamily/Winged helix DNA-binding domain"/>
    <property type="match status" value="1"/>
</dbReference>
<feature type="DNA-binding region" description="OmpR/PhoB-type" evidence="5">
    <location>
        <begin position="71"/>
        <end position="168"/>
    </location>
</feature>
<dbReference type="SMART" id="SM00862">
    <property type="entry name" value="Trans_reg_C"/>
    <property type="match status" value="1"/>
</dbReference>
<dbReference type="InterPro" id="IPR001789">
    <property type="entry name" value="Sig_transdc_resp-reg_receiver"/>
</dbReference>
<evidence type="ECO:0000259" key="6">
    <source>
        <dbReference type="PROSITE" id="PS50110"/>
    </source>
</evidence>
<comment type="caution">
    <text evidence="4">Lacks conserved residue(s) required for the propagation of feature annotation.</text>
</comment>
<dbReference type="Proteomes" id="UP000443582">
    <property type="component" value="Unassembled WGS sequence"/>
</dbReference>
<dbReference type="PROSITE" id="PS50110">
    <property type="entry name" value="RESPONSE_REGULATORY"/>
    <property type="match status" value="1"/>
</dbReference>
<dbReference type="SUPFAM" id="SSF46894">
    <property type="entry name" value="C-terminal effector domain of the bipartite response regulators"/>
    <property type="match status" value="1"/>
</dbReference>
<keyword evidence="3 5" id="KW-0238">DNA-binding</keyword>
<dbReference type="InterPro" id="IPR001867">
    <property type="entry name" value="OmpR/PhoB-type_DNA-bd"/>
</dbReference>
<dbReference type="CDD" id="cd00383">
    <property type="entry name" value="trans_reg_C"/>
    <property type="match status" value="1"/>
</dbReference>
<sequence length="168" mass="19503">MVLNFTKKRDFLPKKTPVIFLTGDPSEEACVKGLQIGAEDFIVKPVTINELIARIKNKVEAKKNRHRRKKKNEIRFEEQGFNIDLDQQLVYLNEKEVKLTSTEYKIITLLASNPSKVFPKEHISQVVWAESNNNAQNIDTHLSNLRRKLKPFSEYIKTIKSRGVLLRL</sequence>
<dbReference type="InterPro" id="IPR016032">
    <property type="entry name" value="Sig_transdc_resp-reg_C-effctor"/>
</dbReference>
<dbReference type="Pfam" id="PF00486">
    <property type="entry name" value="Trans_reg_C"/>
    <property type="match status" value="1"/>
</dbReference>
<name>A0ABY0IJA7_9BACT</name>
<dbReference type="SUPFAM" id="SSF52172">
    <property type="entry name" value="CheY-like"/>
    <property type="match status" value="1"/>
</dbReference>
<dbReference type="PANTHER" id="PTHR48111:SF40">
    <property type="entry name" value="PHOSPHATE REGULON TRANSCRIPTIONAL REGULATORY PROTEIN PHOB"/>
    <property type="match status" value="1"/>
</dbReference>
<dbReference type="InterPro" id="IPR036388">
    <property type="entry name" value="WH-like_DNA-bd_sf"/>
</dbReference>
<keyword evidence="9" id="KW-1185">Reference proteome</keyword>
<dbReference type="InterPro" id="IPR039420">
    <property type="entry name" value="WalR-like"/>
</dbReference>
<dbReference type="Gene3D" id="3.40.50.2300">
    <property type="match status" value="1"/>
</dbReference>
<evidence type="ECO:0000313" key="9">
    <source>
        <dbReference type="Proteomes" id="UP000443582"/>
    </source>
</evidence>
<gene>
    <name evidence="8" type="ORF">DAY19_02740</name>
</gene>
<protein>
    <submittedName>
        <fullName evidence="8">Response regulator transcription factor</fullName>
    </submittedName>
</protein>
<evidence type="ECO:0000256" key="2">
    <source>
        <dbReference type="ARBA" id="ARBA00023012"/>
    </source>
</evidence>
<evidence type="ECO:0000256" key="3">
    <source>
        <dbReference type="ARBA" id="ARBA00023125"/>
    </source>
</evidence>
<proteinExistence type="predicted"/>
<feature type="domain" description="OmpR/PhoB-type" evidence="7">
    <location>
        <begin position="71"/>
        <end position="168"/>
    </location>
</feature>
<dbReference type="Pfam" id="PF00072">
    <property type="entry name" value="Response_reg"/>
    <property type="match status" value="1"/>
</dbReference>